<reference evidence="2" key="1">
    <citation type="journal article" date="2014" name="Genome Announc.">
        <title>Genome Sequence of Arthrobacter siccitolerans 4J27, a Xeroprotectant-Producing Desiccation-Tolerant Microorganism.</title>
        <authorList>
            <person name="Manzanera M."/>
            <person name="Santa-Cruz-Calvo L."/>
            <person name="Vilchez J.I."/>
            <person name="Garcia-Fontana C."/>
            <person name="Silva-Castro G.A."/>
            <person name="Calvo C."/>
            <person name="Gonzalez-Lopez J."/>
        </authorList>
    </citation>
    <scope>NUCLEOTIDE SEQUENCE [LARGE SCALE GENOMIC DNA]</scope>
    <source>
        <strain evidence="2">4J27</strain>
    </source>
</reference>
<keyword evidence="2" id="KW-1185">Reference proteome</keyword>
<dbReference type="STRING" id="861266.ARTSIC4J27_73"/>
<evidence type="ECO:0000313" key="2">
    <source>
        <dbReference type="Proteomes" id="UP000035722"/>
    </source>
</evidence>
<evidence type="ECO:0000313" key="1">
    <source>
        <dbReference type="EMBL" id="CCQ44150.1"/>
    </source>
</evidence>
<comment type="caution">
    <text evidence="1">The sequence shown here is derived from an EMBL/GenBank/DDBJ whole genome shotgun (WGS) entry which is preliminary data.</text>
</comment>
<dbReference type="AlphaFoldDB" id="A0A024GWB5"/>
<organism evidence="1 2">
    <name type="scientific">Pseudarthrobacter siccitolerans</name>
    <dbReference type="NCBI Taxonomy" id="861266"/>
    <lineage>
        <taxon>Bacteria</taxon>
        <taxon>Bacillati</taxon>
        <taxon>Actinomycetota</taxon>
        <taxon>Actinomycetes</taxon>
        <taxon>Micrococcales</taxon>
        <taxon>Micrococcaceae</taxon>
        <taxon>Pseudarthrobacter</taxon>
    </lineage>
</organism>
<protein>
    <submittedName>
        <fullName evidence="1">Uncharacterized protein</fullName>
    </submittedName>
</protein>
<sequence>MSMSGPGEENQVRAAVDKAEDEMIYIGPDHPYYPLLAELVAAVGKAWQQGYEQGRHGGAHANPYTWNSPDA</sequence>
<proteinExistence type="predicted"/>
<dbReference type="EMBL" id="CAQI01000024">
    <property type="protein sequence ID" value="CCQ44150.1"/>
    <property type="molecule type" value="Genomic_DNA"/>
</dbReference>
<gene>
    <name evidence="1" type="ORF">ARTSIC4J27_73</name>
</gene>
<dbReference type="Proteomes" id="UP000035722">
    <property type="component" value="Unassembled WGS sequence"/>
</dbReference>
<accession>A0A024GWB5</accession>
<name>A0A024GWB5_9MICC</name>